<dbReference type="AlphaFoldDB" id="A0A1Y2ADD5"/>
<dbReference type="Gene3D" id="3.40.50.1820">
    <property type="entry name" value="alpha/beta hydrolase"/>
    <property type="match status" value="1"/>
</dbReference>
<evidence type="ECO:0000313" key="5">
    <source>
        <dbReference type="EMBL" id="ORY19995.1"/>
    </source>
</evidence>
<dbReference type="PANTHER" id="PTHR10272">
    <property type="entry name" value="PLATELET-ACTIVATING FACTOR ACETYLHYDROLASE"/>
    <property type="match status" value="1"/>
</dbReference>
<dbReference type="EC" id="3.1.1.47" evidence="1"/>
<keyword evidence="3" id="KW-0442">Lipid degradation</keyword>
<gene>
    <name evidence="5" type="ORF">BCR33DRAFT_275453</name>
</gene>
<evidence type="ECO:0000256" key="4">
    <source>
        <dbReference type="ARBA" id="ARBA00023098"/>
    </source>
</evidence>
<name>A0A1Y2ADD5_9FUNG</name>
<comment type="caution">
    <text evidence="5">The sequence shown here is derived from an EMBL/GenBank/DDBJ whole genome shotgun (WGS) entry which is preliminary data.</text>
</comment>
<accession>A0A1Y2ADD5</accession>
<evidence type="ECO:0000256" key="1">
    <source>
        <dbReference type="ARBA" id="ARBA00013201"/>
    </source>
</evidence>
<reference evidence="5 6" key="1">
    <citation type="submission" date="2016-07" db="EMBL/GenBank/DDBJ databases">
        <title>Pervasive Adenine N6-methylation of Active Genes in Fungi.</title>
        <authorList>
            <consortium name="DOE Joint Genome Institute"/>
            <person name="Mondo S.J."/>
            <person name="Dannebaum R.O."/>
            <person name="Kuo R.C."/>
            <person name="Labutti K."/>
            <person name="Haridas S."/>
            <person name="Kuo A."/>
            <person name="Salamov A."/>
            <person name="Ahrendt S.R."/>
            <person name="Lipzen A."/>
            <person name="Sullivan W."/>
            <person name="Andreopoulos W.B."/>
            <person name="Clum A."/>
            <person name="Lindquist E."/>
            <person name="Daum C."/>
            <person name="Ramamoorthy G.K."/>
            <person name="Gryganskyi A."/>
            <person name="Culley D."/>
            <person name="Magnuson J.K."/>
            <person name="James T.Y."/>
            <person name="O'Malley M.A."/>
            <person name="Stajich J.E."/>
            <person name="Spatafora J.W."/>
            <person name="Visel A."/>
            <person name="Grigoriev I.V."/>
        </authorList>
    </citation>
    <scope>NUCLEOTIDE SEQUENCE [LARGE SCALE GENOMIC DNA]</scope>
    <source>
        <strain evidence="5 6">JEL800</strain>
    </source>
</reference>
<proteinExistence type="predicted"/>
<sequence>MASIFYPADSSYSRQAPKAKWLHGPSKFYAVGYGTYARLPPWFSKTVLSWTLSQVQMPARAEAPFITTKEQPFKSPVVIFCHGLAGNSTTVRMPPFVMTNVLISKSNSVFYILWISGQSWIRSFID</sequence>
<evidence type="ECO:0000256" key="2">
    <source>
        <dbReference type="ARBA" id="ARBA00022801"/>
    </source>
</evidence>
<dbReference type="EMBL" id="MCGO01000262">
    <property type="protein sequence ID" value="ORY19995.1"/>
    <property type="molecule type" value="Genomic_DNA"/>
</dbReference>
<protein>
    <recommendedName>
        <fullName evidence="1">1-alkyl-2-acetylglycerophosphocholine esterase</fullName>
        <ecNumber evidence="1">3.1.1.47</ecNumber>
    </recommendedName>
</protein>
<dbReference type="GO" id="GO:0003847">
    <property type="term" value="F:1-alkyl-2-acetylglycerophosphocholine esterase activity"/>
    <property type="evidence" value="ECO:0007669"/>
    <property type="project" value="UniProtKB-EC"/>
</dbReference>
<dbReference type="PANTHER" id="PTHR10272:SF0">
    <property type="entry name" value="PLATELET-ACTIVATING FACTOR ACETYLHYDROLASE"/>
    <property type="match status" value="1"/>
</dbReference>
<dbReference type="Proteomes" id="UP000193642">
    <property type="component" value="Unassembled WGS sequence"/>
</dbReference>
<dbReference type="OrthoDB" id="2363873at2759"/>
<evidence type="ECO:0000313" key="6">
    <source>
        <dbReference type="Proteomes" id="UP000193642"/>
    </source>
</evidence>
<dbReference type="InterPro" id="IPR029058">
    <property type="entry name" value="AB_hydrolase_fold"/>
</dbReference>
<keyword evidence="2" id="KW-0378">Hydrolase</keyword>
<dbReference type="GO" id="GO:0016042">
    <property type="term" value="P:lipid catabolic process"/>
    <property type="evidence" value="ECO:0007669"/>
    <property type="project" value="UniProtKB-KW"/>
</dbReference>
<organism evidence="5 6">
    <name type="scientific">Rhizoclosmatium globosum</name>
    <dbReference type="NCBI Taxonomy" id="329046"/>
    <lineage>
        <taxon>Eukaryota</taxon>
        <taxon>Fungi</taxon>
        <taxon>Fungi incertae sedis</taxon>
        <taxon>Chytridiomycota</taxon>
        <taxon>Chytridiomycota incertae sedis</taxon>
        <taxon>Chytridiomycetes</taxon>
        <taxon>Chytridiales</taxon>
        <taxon>Chytriomycetaceae</taxon>
        <taxon>Rhizoclosmatium</taxon>
    </lineage>
</organism>
<evidence type="ECO:0000256" key="3">
    <source>
        <dbReference type="ARBA" id="ARBA00022963"/>
    </source>
</evidence>
<keyword evidence="6" id="KW-1185">Reference proteome</keyword>
<keyword evidence="4" id="KW-0443">Lipid metabolism</keyword>
<dbReference type="Pfam" id="PF03403">
    <property type="entry name" value="PAF-AH_p_II"/>
    <property type="match status" value="1"/>
</dbReference>